<keyword evidence="2" id="KW-0472">Membrane</keyword>
<protein>
    <submittedName>
        <fullName evidence="4">2-polyprenyl-6-methoxyphenol hydroxylase</fullName>
    </submittedName>
</protein>
<reference evidence="5" key="1">
    <citation type="submission" date="2017-02" db="EMBL/GenBank/DDBJ databases">
        <authorList>
            <person name="Varghese N."/>
            <person name="Submissions S."/>
        </authorList>
    </citation>
    <scope>NUCLEOTIDE SEQUENCE [LARGE SCALE GENOMIC DNA]</scope>
    <source>
        <strain evidence="5">ATCC 700200</strain>
    </source>
</reference>
<accession>A0A1T4Y5X7</accession>
<dbReference type="InterPro" id="IPR002938">
    <property type="entry name" value="FAD-bd"/>
</dbReference>
<proteinExistence type="predicted"/>
<evidence type="ECO:0000313" key="5">
    <source>
        <dbReference type="Proteomes" id="UP000190774"/>
    </source>
</evidence>
<evidence type="ECO:0000256" key="2">
    <source>
        <dbReference type="SAM" id="Phobius"/>
    </source>
</evidence>
<dbReference type="InterPro" id="IPR036188">
    <property type="entry name" value="FAD/NAD-bd_sf"/>
</dbReference>
<dbReference type="GO" id="GO:0019622">
    <property type="term" value="P:3-(3-hydroxy)phenylpropionate catabolic process"/>
    <property type="evidence" value="ECO:0007669"/>
    <property type="project" value="TreeGrafter"/>
</dbReference>
<keyword evidence="2" id="KW-0812">Transmembrane</keyword>
<dbReference type="OrthoDB" id="9766816at2"/>
<dbReference type="PANTHER" id="PTHR43476:SF3">
    <property type="entry name" value="FAD-BINDING MONOOXYGENASE"/>
    <property type="match status" value="1"/>
</dbReference>
<feature type="domain" description="FAD-binding" evidence="3">
    <location>
        <begin position="265"/>
        <end position="599"/>
    </location>
</feature>
<dbReference type="AlphaFoldDB" id="A0A1T4Y5X7"/>
<organism evidence="4 5">
    <name type="scientific">Prosthecobacter debontii</name>
    <dbReference type="NCBI Taxonomy" id="48467"/>
    <lineage>
        <taxon>Bacteria</taxon>
        <taxon>Pseudomonadati</taxon>
        <taxon>Verrucomicrobiota</taxon>
        <taxon>Verrucomicrobiia</taxon>
        <taxon>Verrucomicrobiales</taxon>
        <taxon>Verrucomicrobiaceae</taxon>
        <taxon>Prosthecobacter</taxon>
    </lineage>
</organism>
<keyword evidence="5" id="KW-1185">Reference proteome</keyword>
<dbReference type="Gene3D" id="3.50.50.60">
    <property type="entry name" value="FAD/NAD(P)-binding domain"/>
    <property type="match status" value="1"/>
</dbReference>
<dbReference type="STRING" id="48467.SAMN02745166_02556"/>
<evidence type="ECO:0000313" key="4">
    <source>
        <dbReference type="EMBL" id="SKA97146.1"/>
    </source>
</evidence>
<dbReference type="Gene3D" id="3.30.70.2450">
    <property type="match status" value="1"/>
</dbReference>
<dbReference type="EMBL" id="FUYE01000007">
    <property type="protein sequence ID" value="SKA97146.1"/>
    <property type="molecule type" value="Genomic_DNA"/>
</dbReference>
<dbReference type="SUPFAM" id="SSF51905">
    <property type="entry name" value="FAD/NAD(P)-binding domain"/>
    <property type="match status" value="1"/>
</dbReference>
<feature type="transmembrane region" description="Helical" evidence="2">
    <location>
        <begin position="125"/>
        <end position="142"/>
    </location>
</feature>
<dbReference type="RefSeq" id="WP_078813749.1">
    <property type="nucleotide sequence ID" value="NZ_FUYE01000007.1"/>
</dbReference>
<sequence length="679" mass="75709">MSSLSVPYTAAQRSVALFYGLISHALFLGSVVVMFISLYQGLHFSLLHLHGWAAALSDGLLVVQFALGHSLLLSDRGRRWMTRMAPLGLGRELSTTLFAGLASLQLLITFLLWSSSDVVWAAPEGWAKGLLTVLYGMSWVLLAKSMKDAGLDVQVGMLGWRSIWRGQAPQYRPFTRTGMFRYSRQPIYSSFTLILWTAPVWTPDHLCLAVLWTSYCVGAPLWKEKRYRRFYGEAYERYQARVPYWFPGRKKQTMNTTQPIHATDAEVIIIGAGPVGMLLGCLLGKKGMKVLILEQRSGLPTQSQAIGITPPSLEILARLGLDQAFVQQGLLIRECHVHGPTGHVGTASFREVHLEYPFILSLPQQISMRLLAEKLETFPTVTLRRGVEVTSVRPTETEVQIEYADEQGSVTQLRAAYAVACDGHRSGVREKLRMRTTRQDYGHHFIMGDFTDHSGLGEEAHLYFTPTGAVESFPLPGGIRRWIVQTRQTDVSLPTGFISETVRIRTGMLIEKEAQLNQSHFSPWRLDCEQIYEGRVLLCGDAAHVMSPIGGQGMNTGFADAEFAAELLQGVVHRGQAVEPWLAEYDRCRRKAASTAATRASMGMGLGTWRGEFLSKLRDFLLRHILLGGPMASVVGPWFAMMTIPFKRVCESDLAARWMASTRGDLTQAAPRELVMEAR</sequence>
<keyword evidence="2" id="KW-1133">Transmembrane helix</keyword>
<dbReference type="Pfam" id="PF01494">
    <property type="entry name" value="FAD_binding_3"/>
    <property type="match status" value="1"/>
</dbReference>
<dbReference type="GO" id="GO:0008688">
    <property type="term" value="F:3-(3-hydroxyphenyl)propionate hydroxylase activity"/>
    <property type="evidence" value="ECO:0007669"/>
    <property type="project" value="TreeGrafter"/>
</dbReference>
<gene>
    <name evidence="4" type="ORF">SAMN02745166_02556</name>
</gene>
<dbReference type="InterPro" id="IPR050631">
    <property type="entry name" value="PheA/TfdB_FAD_monoxygenase"/>
</dbReference>
<dbReference type="PANTHER" id="PTHR43476">
    <property type="entry name" value="3-(3-HYDROXY-PHENYL)PROPIONATE/3-HYDROXYCINNAMIC ACID HYDROXYLASE"/>
    <property type="match status" value="1"/>
</dbReference>
<dbReference type="Gene3D" id="1.20.120.1630">
    <property type="match status" value="1"/>
</dbReference>
<dbReference type="PRINTS" id="PR00420">
    <property type="entry name" value="RNGMNOXGNASE"/>
</dbReference>
<evidence type="ECO:0000256" key="1">
    <source>
        <dbReference type="ARBA" id="ARBA00023002"/>
    </source>
</evidence>
<name>A0A1T4Y5X7_9BACT</name>
<keyword evidence="1" id="KW-0560">Oxidoreductase</keyword>
<dbReference type="GO" id="GO:0071949">
    <property type="term" value="F:FAD binding"/>
    <property type="evidence" value="ECO:0007669"/>
    <property type="project" value="InterPro"/>
</dbReference>
<evidence type="ECO:0000259" key="3">
    <source>
        <dbReference type="Pfam" id="PF01494"/>
    </source>
</evidence>
<dbReference type="Proteomes" id="UP000190774">
    <property type="component" value="Unassembled WGS sequence"/>
</dbReference>
<feature type="transmembrane region" description="Helical" evidence="2">
    <location>
        <begin position="93"/>
        <end position="113"/>
    </location>
</feature>
<feature type="transmembrane region" description="Helical" evidence="2">
    <location>
        <begin position="51"/>
        <end position="72"/>
    </location>
</feature>
<feature type="transmembrane region" description="Helical" evidence="2">
    <location>
        <begin position="16"/>
        <end position="39"/>
    </location>
</feature>